<proteinExistence type="predicted"/>
<organism evidence="1 2">
    <name type="scientific">Diphasiastrum complanatum</name>
    <name type="common">Issler's clubmoss</name>
    <name type="synonym">Lycopodium complanatum</name>
    <dbReference type="NCBI Taxonomy" id="34168"/>
    <lineage>
        <taxon>Eukaryota</taxon>
        <taxon>Viridiplantae</taxon>
        <taxon>Streptophyta</taxon>
        <taxon>Embryophyta</taxon>
        <taxon>Tracheophyta</taxon>
        <taxon>Lycopodiopsida</taxon>
        <taxon>Lycopodiales</taxon>
        <taxon>Lycopodiaceae</taxon>
        <taxon>Lycopodioideae</taxon>
        <taxon>Diphasiastrum</taxon>
    </lineage>
</organism>
<evidence type="ECO:0000313" key="1">
    <source>
        <dbReference type="EMBL" id="KAJ7526587.1"/>
    </source>
</evidence>
<dbReference type="Proteomes" id="UP001162992">
    <property type="component" value="Chromosome 16"/>
</dbReference>
<name>A0ACC2B9Y1_DIPCM</name>
<protein>
    <submittedName>
        <fullName evidence="1">Uncharacterized protein</fullName>
    </submittedName>
</protein>
<sequence length="314" mass="33582">MCRKRADLAIEGQDKQQMQQDQLCGNTWMGFVPGNWPNSAMAQRPLWAATAVSHAAQDDSWEVRAFAEDAASCSGQWPPRSYACSYCAREFRTAQALGGHMNVHRRERAYANQLGMIRSSANALPRGNLVTAPGSAAPNCTPALGLCWLYPVAASAQGSPALQQTSSDANVAYHQIAPLFPPPAGAFISAQPLIPLSTPLPMSTMPPSSLYSSRLESPPLSKASSMSSSALSQGDGSSVTNSSGISDTQNEIVDLSRKIFGAFQPYQSSVLKNENQGDVLERCSDDLGEFEDNKGESEGNAHLDLELRLGRAGM</sequence>
<evidence type="ECO:0000313" key="2">
    <source>
        <dbReference type="Proteomes" id="UP001162992"/>
    </source>
</evidence>
<accession>A0ACC2B9Y1</accession>
<comment type="caution">
    <text evidence="1">The sequence shown here is derived from an EMBL/GenBank/DDBJ whole genome shotgun (WGS) entry which is preliminary data.</text>
</comment>
<keyword evidence="2" id="KW-1185">Reference proteome</keyword>
<reference evidence="2" key="1">
    <citation type="journal article" date="2024" name="Proc. Natl. Acad. Sci. U.S.A.">
        <title>Extraordinary preservation of gene collinearity over three hundred million years revealed in homosporous lycophytes.</title>
        <authorList>
            <person name="Li C."/>
            <person name="Wickell D."/>
            <person name="Kuo L.Y."/>
            <person name="Chen X."/>
            <person name="Nie B."/>
            <person name="Liao X."/>
            <person name="Peng D."/>
            <person name="Ji J."/>
            <person name="Jenkins J."/>
            <person name="Williams M."/>
            <person name="Shu S."/>
            <person name="Plott C."/>
            <person name="Barry K."/>
            <person name="Rajasekar S."/>
            <person name="Grimwood J."/>
            <person name="Han X."/>
            <person name="Sun S."/>
            <person name="Hou Z."/>
            <person name="He W."/>
            <person name="Dai G."/>
            <person name="Sun C."/>
            <person name="Schmutz J."/>
            <person name="Leebens-Mack J.H."/>
            <person name="Li F.W."/>
            <person name="Wang L."/>
        </authorList>
    </citation>
    <scope>NUCLEOTIDE SEQUENCE [LARGE SCALE GENOMIC DNA]</scope>
    <source>
        <strain evidence="2">cv. PW_Plant_1</strain>
    </source>
</reference>
<dbReference type="EMBL" id="CM055107">
    <property type="protein sequence ID" value="KAJ7526587.1"/>
    <property type="molecule type" value="Genomic_DNA"/>
</dbReference>
<gene>
    <name evidence="1" type="ORF">O6H91_16G013700</name>
</gene>